<dbReference type="Proteomes" id="UP001470230">
    <property type="component" value="Unassembled WGS sequence"/>
</dbReference>
<comment type="caution">
    <text evidence="1">The sequence shown here is derived from an EMBL/GenBank/DDBJ whole genome shotgun (WGS) entry which is preliminary data.</text>
</comment>
<keyword evidence="2" id="KW-1185">Reference proteome</keyword>
<dbReference type="EMBL" id="JAPFFF010000008">
    <property type="protein sequence ID" value="KAK8883839.1"/>
    <property type="molecule type" value="Genomic_DNA"/>
</dbReference>
<gene>
    <name evidence="1" type="ORF">M9Y10_042938</name>
</gene>
<proteinExistence type="predicted"/>
<reference evidence="1 2" key="1">
    <citation type="submission" date="2024-04" db="EMBL/GenBank/DDBJ databases">
        <title>Tritrichomonas musculus Genome.</title>
        <authorList>
            <person name="Alves-Ferreira E."/>
            <person name="Grigg M."/>
            <person name="Lorenzi H."/>
            <person name="Galac M."/>
        </authorList>
    </citation>
    <scope>NUCLEOTIDE SEQUENCE [LARGE SCALE GENOMIC DNA]</scope>
    <source>
        <strain evidence="1 2">EAF2021</strain>
    </source>
</reference>
<organism evidence="1 2">
    <name type="scientific">Tritrichomonas musculus</name>
    <dbReference type="NCBI Taxonomy" id="1915356"/>
    <lineage>
        <taxon>Eukaryota</taxon>
        <taxon>Metamonada</taxon>
        <taxon>Parabasalia</taxon>
        <taxon>Tritrichomonadida</taxon>
        <taxon>Tritrichomonadidae</taxon>
        <taxon>Tritrichomonas</taxon>
    </lineage>
</organism>
<evidence type="ECO:0000313" key="2">
    <source>
        <dbReference type="Proteomes" id="UP001470230"/>
    </source>
</evidence>
<name>A0ABR2JYJ6_9EUKA</name>
<evidence type="ECO:0000313" key="1">
    <source>
        <dbReference type="EMBL" id="KAK8883839.1"/>
    </source>
</evidence>
<sequence>MGLLKKVFKKVERSVKKAIPKEVRKAIPKEFRHGIENIIKNKVVPRDIREFGHVIDRATDPKEIFSSAIECFQNHQNGS</sequence>
<accession>A0ABR2JYJ6</accession>
<protein>
    <submittedName>
        <fullName evidence="1">Uncharacterized protein</fullName>
    </submittedName>
</protein>